<dbReference type="EMBL" id="MEVI01000001">
    <property type="protein sequence ID" value="OGC55712.1"/>
    <property type="molecule type" value="Genomic_DNA"/>
</dbReference>
<comment type="caution">
    <text evidence="1">The sequence shown here is derived from an EMBL/GenBank/DDBJ whole genome shotgun (WGS) entry which is preliminary data.</text>
</comment>
<dbReference type="Proteomes" id="UP000176504">
    <property type="component" value="Unassembled WGS sequence"/>
</dbReference>
<protein>
    <submittedName>
        <fullName evidence="1">Uncharacterized protein</fullName>
    </submittedName>
</protein>
<sequence>MPSATSTAHASSPQTCQWGHHTCNNPATHKVVTDKVTYEVCEEHVQALLQTGVRGIREIIYFAAEEDKDVTSEYTLPPG</sequence>
<organism evidence="1 2">
    <name type="scientific">candidate division WWE3 bacterium RIFCSPLOWO2_01_FULL_41_18</name>
    <dbReference type="NCBI Taxonomy" id="1802625"/>
    <lineage>
        <taxon>Bacteria</taxon>
        <taxon>Katanobacteria</taxon>
    </lineage>
</organism>
<name>A0A1F4VEM0_UNCKA</name>
<dbReference type="AlphaFoldDB" id="A0A1F4VEM0"/>
<evidence type="ECO:0000313" key="1">
    <source>
        <dbReference type="EMBL" id="OGC55712.1"/>
    </source>
</evidence>
<proteinExistence type="predicted"/>
<accession>A0A1F4VEM0</accession>
<reference evidence="1 2" key="1">
    <citation type="journal article" date="2016" name="Nat. Commun.">
        <title>Thousands of microbial genomes shed light on interconnected biogeochemical processes in an aquifer system.</title>
        <authorList>
            <person name="Anantharaman K."/>
            <person name="Brown C.T."/>
            <person name="Hug L.A."/>
            <person name="Sharon I."/>
            <person name="Castelle C.J."/>
            <person name="Probst A.J."/>
            <person name="Thomas B.C."/>
            <person name="Singh A."/>
            <person name="Wilkins M.J."/>
            <person name="Karaoz U."/>
            <person name="Brodie E.L."/>
            <person name="Williams K.H."/>
            <person name="Hubbard S.S."/>
            <person name="Banfield J.F."/>
        </authorList>
    </citation>
    <scope>NUCLEOTIDE SEQUENCE [LARGE SCALE GENOMIC DNA]</scope>
</reference>
<evidence type="ECO:0000313" key="2">
    <source>
        <dbReference type="Proteomes" id="UP000176504"/>
    </source>
</evidence>
<gene>
    <name evidence="1" type="ORF">A3A78_01575</name>
</gene>